<accession>A0AAE0WAF4</accession>
<reference evidence="2" key="1">
    <citation type="journal article" date="2021" name="Genome Biol. Evol.">
        <title>A High-Quality Reference Genome for a Parasitic Bivalve with Doubly Uniparental Inheritance (Bivalvia: Unionida).</title>
        <authorList>
            <person name="Smith C.H."/>
        </authorList>
    </citation>
    <scope>NUCLEOTIDE SEQUENCE</scope>
    <source>
        <strain evidence="2">CHS0354</strain>
    </source>
</reference>
<dbReference type="Proteomes" id="UP001195483">
    <property type="component" value="Unassembled WGS sequence"/>
</dbReference>
<feature type="non-terminal residue" evidence="2">
    <location>
        <position position="104"/>
    </location>
</feature>
<evidence type="ECO:0000313" key="2">
    <source>
        <dbReference type="EMBL" id="KAK3606180.1"/>
    </source>
</evidence>
<proteinExistence type="predicted"/>
<keyword evidence="1" id="KW-1133">Transmembrane helix</keyword>
<comment type="caution">
    <text evidence="2">The sequence shown here is derived from an EMBL/GenBank/DDBJ whole genome shotgun (WGS) entry which is preliminary data.</text>
</comment>
<organism evidence="2 3">
    <name type="scientific">Potamilus streckersoni</name>
    <dbReference type="NCBI Taxonomy" id="2493646"/>
    <lineage>
        <taxon>Eukaryota</taxon>
        <taxon>Metazoa</taxon>
        <taxon>Spiralia</taxon>
        <taxon>Lophotrochozoa</taxon>
        <taxon>Mollusca</taxon>
        <taxon>Bivalvia</taxon>
        <taxon>Autobranchia</taxon>
        <taxon>Heteroconchia</taxon>
        <taxon>Palaeoheterodonta</taxon>
        <taxon>Unionida</taxon>
        <taxon>Unionoidea</taxon>
        <taxon>Unionidae</taxon>
        <taxon>Ambleminae</taxon>
        <taxon>Lampsilini</taxon>
        <taxon>Potamilus</taxon>
    </lineage>
</organism>
<evidence type="ECO:0000313" key="3">
    <source>
        <dbReference type="Proteomes" id="UP001195483"/>
    </source>
</evidence>
<gene>
    <name evidence="2" type="ORF">CHS0354_010821</name>
</gene>
<feature type="transmembrane region" description="Helical" evidence="1">
    <location>
        <begin position="21"/>
        <end position="42"/>
    </location>
</feature>
<keyword evidence="1" id="KW-0472">Membrane</keyword>
<reference evidence="2" key="2">
    <citation type="journal article" date="2021" name="Genome Biol. Evol.">
        <title>Developing a high-quality reference genome for a parasitic bivalve with doubly uniparental inheritance (Bivalvia: Unionida).</title>
        <authorList>
            <person name="Smith C.H."/>
        </authorList>
    </citation>
    <scope>NUCLEOTIDE SEQUENCE</scope>
    <source>
        <strain evidence="2">CHS0354</strain>
        <tissue evidence="2">Mantle</tissue>
    </source>
</reference>
<keyword evidence="1" id="KW-0812">Transmembrane</keyword>
<name>A0AAE0WAF4_9BIVA</name>
<evidence type="ECO:0000256" key="1">
    <source>
        <dbReference type="SAM" id="Phobius"/>
    </source>
</evidence>
<keyword evidence="3" id="KW-1185">Reference proteome</keyword>
<dbReference type="EMBL" id="JAEAOA010000675">
    <property type="protein sequence ID" value="KAK3606180.1"/>
    <property type="molecule type" value="Genomic_DNA"/>
</dbReference>
<sequence>NLQSALWIIYWIIKEQKMDKFVTFLTLLCSACVTTILCTYISGSGFGDFGRHGYGLSYDPIFMPYHPSSGGYIGYSNPYYRFGWDSYGVPNYMAFEGVVLRSYH</sequence>
<dbReference type="AlphaFoldDB" id="A0AAE0WAF4"/>
<protein>
    <submittedName>
        <fullName evidence="2">Uncharacterized protein</fullName>
    </submittedName>
</protein>
<reference evidence="2" key="3">
    <citation type="submission" date="2023-05" db="EMBL/GenBank/DDBJ databases">
        <authorList>
            <person name="Smith C.H."/>
        </authorList>
    </citation>
    <scope>NUCLEOTIDE SEQUENCE</scope>
    <source>
        <strain evidence="2">CHS0354</strain>
        <tissue evidence="2">Mantle</tissue>
    </source>
</reference>